<evidence type="ECO:0000256" key="5">
    <source>
        <dbReference type="SAM" id="Phobius"/>
    </source>
</evidence>
<accession>A0AAW8QVV2</accession>
<proteinExistence type="predicted"/>
<feature type="transmembrane region" description="Helical" evidence="5">
    <location>
        <begin position="110"/>
        <end position="129"/>
    </location>
</feature>
<feature type="transmembrane region" description="Helical" evidence="5">
    <location>
        <begin position="135"/>
        <end position="155"/>
    </location>
</feature>
<dbReference type="GO" id="GO:0016020">
    <property type="term" value="C:membrane"/>
    <property type="evidence" value="ECO:0007669"/>
    <property type="project" value="UniProtKB-SubCell"/>
</dbReference>
<sequence length="201" mass="22153">MILNHLWGIYTHPKEEWQTIDKRHESYFYALSHIMVIALIPAGMAYFASAHLGWDIGAGPTADTIKLTQSSAMQMAVAMYFGLVIGVIALAVLIHELAKSFDAHPNYTQSLELAAYTATPLFMTGFSAFYPELWFIMSVGLVGLSYSVYLLYSGVPIMLHIPEDKGFIYSSSVVTCGLVLLVILMASSVILWSVGIGPQYM</sequence>
<evidence type="ECO:0000259" key="6">
    <source>
        <dbReference type="Pfam" id="PF04893"/>
    </source>
</evidence>
<gene>
    <name evidence="7" type="ORF">RM544_01220</name>
</gene>
<evidence type="ECO:0000256" key="4">
    <source>
        <dbReference type="ARBA" id="ARBA00023136"/>
    </source>
</evidence>
<keyword evidence="8" id="KW-1185">Reference proteome</keyword>
<name>A0AAW8QVV2_9ALTE</name>
<keyword evidence="3 5" id="KW-1133">Transmembrane helix</keyword>
<dbReference type="RefSeq" id="WP_311359959.1">
    <property type="nucleotide sequence ID" value="NZ_JAVRIE010000001.1"/>
</dbReference>
<reference evidence="7 8" key="1">
    <citation type="submission" date="2023-09" db="EMBL/GenBank/DDBJ databases">
        <authorList>
            <person name="Rey-Velasco X."/>
        </authorList>
    </citation>
    <scope>NUCLEOTIDE SEQUENCE [LARGE SCALE GENOMIC DNA]</scope>
    <source>
        <strain evidence="7 8">W409</strain>
    </source>
</reference>
<dbReference type="AlphaFoldDB" id="A0AAW8QVV2"/>
<evidence type="ECO:0000313" key="8">
    <source>
        <dbReference type="Proteomes" id="UP001249020"/>
    </source>
</evidence>
<evidence type="ECO:0000256" key="2">
    <source>
        <dbReference type="ARBA" id="ARBA00022692"/>
    </source>
</evidence>
<dbReference type="Pfam" id="PF04893">
    <property type="entry name" value="Yip1"/>
    <property type="match status" value="1"/>
</dbReference>
<feature type="transmembrane region" description="Helical" evidence="5">
    <location>
        <begin position="27"/>
        <end position="48"/>
    </location>
</feature>
<evidence type="ECO:0000256" key="3">
    <source>
        <dbReference type="ARBA" id="ARBA00022989"/>
    </source>
</evidence>
<keyword evidence="2 5" id="KW-0812">Transmembrane</keyword>
<keyword evidence="4 5" id="KW-0472">Membrane</keyword>
<dbReference type="InterPro" id="IPR006977">
    <property type="entry name" value="Yip1_dom"/>
</dbReference>
<dbReference type="EMBL" id="JAVRIE010000001">
    <property type="protein sequence ID" value="MDT0581146.1"/>
    <property type="molecule type" value="Genomic_DNA"/>
</dbReference>
<comment type="subcellular location">
    <subcellularLocation>
        <location evidence="1">Membrane</location>
        <topology evidence="1">Multi-pass membrane protein</topology>
    </subcellularLocation>
</comment>
<comment type="caution">
    <text evidence="7">The sequence shown here is derived from an EMBL/GenBank/DDBJ whole genome shotgun (WGS) entry which is preliminary data.</text>
</comment>
<dbReference type="Proteomes" id="UP001249020">
    <property type="component" value="Unassembled WGS sequence"/>
</dbReference>
<protein>
    <submittedName>
        <fullName evidence="7">Yip1 family protein</fullName>
    </submittedName>
</protein>
<feature type="domain" description="Yip1" evidence="6">
    <location>
        <begin position="7"/>
        <end position="184"/>
    </location>
</feature>
<evidence type="ECO:0000313" key="7">
    <source>
        <dbReference type="EMBL" id="MDT0581146.1"/>
    </source>
</evidence>
<evidence type="ECO:0000256" key="1">
    <source>
        <dbReference type="ARBA" id="ARBA00004141"/>
    </source>
</evidence>
<feature type="transmembrane region" description="Helical" evidence="5">
    <location>
        <begin position="167"/>
        <end position="194"/>
    </location>
</feature>
<organism evidence="7 8">
    <name type="scientific">Brumicola blandensis</name>
    <dbReference type="NCBI Taxonomy" id="3075611"/>
    <lineage>
        <taxon>Bacteria</taxon>
        <taxon>Pseudomonadati</taxon>
        <taxon>Pseudomonadota</taxon>
        <taxon>Gammaproteobacteria</taxon>
        <taxon>Alteromonadales</taxon>
        <taxon>Alteromonadaceae</taxon>
        <taxon>Brumicola</taxon>
    </lineage>
</organism>
<feature type="transmembrane region" description="Helical" evidence="5">
    <location>
        <begin position="77"/>
        <end position="98"/>
    </location>
</feature>